<keyword evidence="3 5" id="KW-1133">Transmembrane helix</keyword>
<feature type="transmembrane region" description="Helical" evidence="5">
    <location>
        <begin position="20"/>
        <end position="43"/>
    </location>
</feature>
<evidence type="ECO:0000256" key="4">
    <source>
        <dbReference type="ARBA" id="ARBA00023136"/>
    </source>
</evidence>
<dbReference type="GO" id="GO:0016020">
    <property type="term" value="C:membrane"/>
    <property type="evidence" value="ECO:0007669"/>
    <property type="project" value="UniProtKB-SubCell"/>
</dbReference>
<evidence type="ECO:0000256" key="1">
    <source>
        <dbReference type="ARBA" id="ARBA00004370"/>
    </source>
</evidence>
<protein>
    <submittedName>
        <fullName evidence="8">G_PROTEIN_RECEP_F1_2 domain-containing protein</fullName>
    </submittedName>
</protein>
<reference evidence="8" key="1">
    <citation type="submission" date="2016-11" db="UniProtKB">
        <authorList>
            <consortium name="WormBaseParasite"/>
        </authorList>
    </citation>
    <scope>IDENTIFICATION</scope>
</reference>
<accession>A0A1I7WMH6</accession>
<evidence type="ECO:0000259" key="6">
    <source>
        <dbReference type="PROSITE" id="PS50262"/>
    </source>
</evidence>
<dbReference type="InterPro" id="IPR017452">
    <property type="entry name" value="GPCR_Rhodpsn_7TM"/>
</dbReference>
<dbReference type="Gene3D" id="1.20.1070.10">
    <property type="entry name" value="Rhodopsin 7-helix transmembrane proteins"/>
    <property type="match status" value="1"/>
</dbReference>
<organism evidence="7 8">
    <name type="scientific">Heterorhabditis bacteriophora</name>
    <name type="common">Entomopathogenic nematode worm</name>
    <dbReference type="NCBI Taxonomy" id="37862"/>
    <lineage>
        <taxon>Eukaryota</taxon>
        <taxon>Metazoa</taxon>
        <taxon>Ecdysozoa</taxon>
        <taxon>Nematoda</taxon>
        <taxon>Chromadorea</taxon>
        <taxon>Rhabditida</taxon>
        <taxon>Rhabditina</taxon>
        <taxon>Rhabditomorpha</taxon>
        <taxon>Strongyloidea</taxon>
        <taxon>Heterorhabditidae</taxon>
        <taxon>Heterorhabditis</taxon>
    </lineage>
</organism>
<evidence type="ECO:0000256" key="2">
    <source>
        <dbReference type="ARBA" id="ARBA00022692"/>
    </source>
</evidence>
<keyword evidence="4 5" id="KW-0472">Membrane</keyword>
<dbReference type="SUPFAM" id="SSF81321">
    <property type="entry name" value="Family A G protein-coupled receptor-like"/>
    <property type="match status" value="1"/>
</dbReference>
<dbReference type="Proteomes" id="UP000095283">
    <property type="component" value="Unplaced"/>
</dbReference>
<comment type="subcellular location">
    <subcellularLocation>
        <location evidence="1">Membrane</location>
    </subcellularLocation>
</comment>
<proteinExistence type="predicted"/>
<feature type="transmembrane region" description="Helical" evidence="5">
    <location>
        <begin position="64"/>
        <end position="86"/>
    </location>
</feature>
<dbReference type="InterPro" id="IPR052665">
    <property type="entry name" value="Neuropeptide-GPCR"/>
</dbReference>
<feature type="domain" description="G-protein coupled receptors family 1 profile" evidence="6">
    <location>
        <begin position="36"/>
        <end position="299"/>
    </location>
</feature>
<evidence type="ECO:0000256" key="3">
    <source>
        <dbReference type="ARBA" id="ARBA00022989"/>
    </source>
</evidence>
<dbReference type="PANTHER" id="PTHR24224:SF37">
    <property type="entry name" value="G-PROTEIN COUPLED RECEPTORS FAMILY 1 PROFILE DOMAIN-CONTAINING PROTEIN"/>
    <property type="match status" value="1"/>
</dbReference>
<dbReference type="PRINTS" id="PR00237">
    <property type="entry name" value="GPCRRHODOPSN"/>
</dbReference>
<evidence type="ECO:0000256" key="5">
    <source>
        <dbReference type="SAM" id="Phobius"/>
    </source>
</evidence>
<dbReference type="PANTHER" id="PTHR24224">
    <property type="entry name" value="CARDIOACCELERATORY PEPTIDE RECEPTOR-RELATED"/>
    <property type="match status" value="1"/>
</dbReference>
<feature type="transmembrane region" description="Helical" evidence="5">
    <location>
        <begin position="187"/>
        <end position="206"/>
    </location>
</feature>
<dbReference type="GO" id="GO:0004930">
    <property type="term" value="F:G protein-coupled receptor activity"/>
    <property type="evidence" value="ECO:0007669"/>
    <property type="project" value="InterPro"/>
</dbReference>
<feature type="transmembrane region" description="Helical" evidence="5">
    <location>
        <begin position="147"/>
        <end position="167"/>
    </location>
</feature>
<keyword evidence="2 5" id="KW-0812">Transmembrane</keyword>
<evidence type="ECO:0000313" key="8">
    <source>
        <dbReference type="WBParaSite" id="Hba_06287"/>
    </source>
</evidence>
<sequence>MLQMAIPLRLWLIEEDVSSLGKFTLFILFGMIITVGFLLNLFVIYRMTRLANGDRDQFFNGTGVYLLVMAVCDMVSLLFIFSQLVVTLFRFDFHPTVIAGLCKVSEFVSRCAYSQSMYCWLFMSGLRYLAACHPLKYSTVWRSPSSALVGVSLIVLILNLHIFASIYGDSHNGCALKIDTMSSVYNVTDIILSFALPIILIFWMDLRVLCCRAKRKSSDPLLQVVFHKLDEETEKRRASNMQRFMIITLVSLVLSFPENLLRGARVVFPNLIEPFISPALFHATKTLYFAKFSFNAFYLTSYVFDRNVLSKTSSSRQLSISIRRLEDNPSIIPRERSNTVSYRVTTPVPVLTRNSSCILLEQGENIRDWV</sequence>
<dbReference type="WBParaSite" id="Hba_06287">
    <property type="protein sequence ID" value="Hba_06287"/>
    <property type="gene ID" value="Hba_06287"/>
</dbReference>
<dbReference type="InterPro" id="IPR000276">
    <property type="entry name" value="GPCR_Rhodpsn"/>
</dbReference>
<name>A0A1I7WMH6_HETBA</name>
<dbReference type="Pfam" id="PF00001">
    <property type="entry name" value="7tm_1"/>
    <property type="match status" value="1"/>
</dbReference>
<keyword evidence="7" id="KW-1185">Reference proteome</keyword>
<dbReference type="PROSITE" id="PS50262">
    <property type="entry name" value="G_PROTEIN_RECEP_F1_2"/>
    <property type="match status" value="1"/>
</dbReference>
<dbReference type="AlphaFoldDB" id="A0A1I7WMH6"/>
<evidence type="ECO:0000313" key="7">
    <source>
        <dbReference type="Proteomes" id="UP000095283"/>
    </source>
</evidence>